<dbReference type="SFLD" id="SFLDS00003">
    <property type="entry name" value="Haloacid_Dehalogenase"/>
    <property type="match status" value="1"/>
</dbReference>
<reference evidence="4 5" key="1">
    <citation type="journal article" date="2022" name="Environ. Microbiol. Rep.">
        <title>Eco-phylogenetic analyses reveal divergent evolution of vitamin B12 metabolism in the marine bacterial family 'Psychromonadaceae'.</title>
        <authorList>
            <person name="Jin X."/>
            <person name="Yang Y."/>
            <person name="Cao H."/>
            <person name="Gao B."/>
            <person name="Zhao Z."/>
        </authorList>
    </citation>
    <scope>NUCLEOTIDE SEQUENCE [LARGE SCALE GENOMIC DNA]</scope>
    <source>
        <strain evidence="4 5">MKS20</strain>
    </source>
</reference>
<dbReference type="NCBIfam" id="TIGR01549">
    <property type="entry name" value="HAD-SF-IA-v1"/>
    <property type="match status" value="1"/>
</dbReference>
<dbReference type="Gene3D" id="3.40.50.1000">
    <property type="entry name" value="HAD superfamily/HAD-like"/>
    <property type="match status" value="1"/>
</dbReference>
<sequence length="236" mass="26745">MKCYRRLKPFKAISFDLDDTLYDNRPIIIKAEQQSFDYLRQQDPRLARLTKQQWFDYKQQVLAVDGSLIGDVTAWRLAALQAIFVELQLSDPQQMAQQAFEYFLHVRSDFTVPAASLDVLNQLAQVYPVIAITNGNVNLAQIGLEHAFSLVLKAGDGLRAKPHVDMFAYAANHLNIEIADILHVGDHLTTDVLGAKANGAQAIWFNDQGHQLRTHQDSRMLPDIEMTHLSQLLHLL</sequence>
<dbReference type="Proteomes" id="UP001201273">
    <property type="component" value="Unassembled WGS sequence"/>
</dbReference>
<name>A0ABS8WC40_9GAMM</name>
<evidence type="ECO:0000313" key="4">
    <source>
        <dbReference type="EMBL" id="MCE2596113.1"/>
    </source>
</evidence>
<accession>A0ABS8WC40</accession>
<keyword evidence="5" id="KW-1185">Reference proteome</keyword>
<organism evidence="4 5">
    <name type="scientific">Motilimonas cestriensis</name>
    <dbReference type="NCBI Taxonomy" id="2742685"/>
    <lineage>
        <taxon>Bacteria</taxon>
        <taxon>Pseudomonadati</taxon>
        <taxon>Pseudomonadota</taxon>
        <taxon>Gammaproteobacteria</taxon>
        <taxon>Alteromonadales</taxon>
        <taxon>Alteromonadales genera incertae sedis</taxon>
        <taxon>Motilimonas</taxon>
    </lineage>
</organism>
<dbReference type="PANTHER" id="PTHR46470">
    <property type="entry name" value="N-ACYLNEURAMINATE-9-PHOSPHATASE"/>
    <property type="match status" value="1"/>
</dbReference>
<evidence type="ECO:0000256" key="3">
    <source>
        <dbReference type="ARBA" id="ARBA00022842"/>
    </source>
</evidence>
<dbReference type="InterPro" id="IPR036412">
    <property type="entry name" value="HAD-like_sf"/>
</dbReference>
<evidence type="ECO:0000256" key="2">
    <source>
        <dbReference type="ARBA" id="ARBA00022801"/>
    </source>
</evidence>
<dbReference type="GO" id="GO:0016787">
    <property type="term" value="F:hydrolase activity"/>
    <property type="evidence" value="ECO:0007669"/>
    <property type="project" value="UniProtKB-KW"/>
</dbReference>
<dbReference type="Pfam" id="PF00702">
    <property type="entry name" value="Hydrolase"/>
    <property type="match status" value="1"/>
</dbReference>
<comment type="caution">
    <text evidence="4">The sequence shown here is derived from an EMBL/GenBank/DDBJ whole genome shotgun (WGS) entry which is preliminary data.</text>
</comment>
<dbReference type="SUPFAM" id="SSF56784">
    <property type="entry name" value="HAD-like"/>
    <property type="match status" value="1"/>
</dbReference>
<comment type="cofactor">
    <cofactor evidence="1">
        <name>Mg(2+)</name>
        <dbReference type="ChEBI" id="CHEBI:18420"/>
    </cofactor>
</comment>
<dbReference type="Gene3D" id="1.20.120.1600">
    <property type="match status" value="1"/>
</dbReference>
<dbReference type="RefSeq" id="WP_233053765.1">
    <property type="nucleotide sequence ID" value="NZ_JAIMJA010000016.1"/>
</dbReference>
<dbReference type="SFLD" id="SFLDG01129">
    <property type="entry name" value="C1.5:_HAD__Beta-PGM__Phosphata"/>
    <property type="match status" value="1"/>
</dbReference>
<evidence type="ECO:0000256" key="1">
    <source>
        <dbReference type="ARBA" id="ARBA00001946"/>
    </source>
</evidence>
<dbReference type="InterPro" id="IPR006439">
    <property type="entry name" value="HAD-SF_hydro_IA"/>
</dbReference>
<dbReference type="PANTHER" id="PTHR46470:SF4">
    <property type="entry name" value="5-AMINO-6-(5-PHOSPHO-D-RIBITYLAMINO)URACIL PHOSPHATASE YIGB"/>
    <property type="match status" value="1"/>
</dbReference>
<evidence type="ECO:0000313" key="5">
    <source>
        <dbReference type="Proteomes" id="UP001201273"/>
    </source>
</evidence>
<gene>
    <name evidence="4" type="ORF">K6Y31_14970</name>
</gene>
<keyword evidence="2 4" id="KW-0378">Hydrolase</keyword>
<protein>
    <submittedName>
        <fullName evidence="4">HAD-IA family hydrolase</fullName>
    </submittedName>
</protein>
<dbReference type="EMBL" id="JAIMJA010000016">
    <property type="protein sequence ID" value="MCE2596113.1"/>
    <property type="molecule type" value="Genomic_DNA"/>
</dbReference>
<keyword evidence="3" id="KW-0460">Magnesium</keyword>
<dbReference type="InterPro" id="IPR051400">
    <property type="entry name" value="HAD-like_hydrolase"/>
</dbReference>
<dbReference type="InterPro" id="IPR023214">
    <property type="entry name" value="HAD_sf"/>
</dbReference>
<proteinExistence type="predicted"/>